<keyword evidence="2" id="KW-0456">Lyase</keyword>
<dbReference type="PANTHER" id="PTHR11941">
    <property type="entry name" value="ENOYL-COA HYDRATASE-RELATED"/>
    <property type="match status" value="1"/>
</dbReference>
<dbReference type="Gene3D" id="3.90.226.10">
    <property type="entry name" value="2-enoyl-CoA Hydratase, Chain A, domain 1"/>
    <property type="match status" value="1"/>
</dbReference>
<dbReference type="RefSeq" id="WP_348391276.1">
    <property type="nucleotide sequence ID" value="NZ_CP134145.1"/>
</dbReference>
<sequence length="256" mass="28127">MDYLSLEISGSIAYLTINRPEKRNAFNQQMWRNLPKLLAKAVQANTRCLILQASGDKAFCAGADIDELTVMIKDKTELKVNNQYIQEAQQALAVLPIVTIALINGACMGGGLGLAMACDFRIAANHAKFAITPAKLGLLYSIADTKRVYELVGLSRAKELLMLSKVLDAATAVDYGLINQQCELDQLTDRGEELCQQVLLNSGYSQRGIKLTLNQISGEQQVTVQQLDDLFIDAFDGDDFNEGAAAFLEKRKPKFC</sequence>
<dbReference type="Pfam" id="PF00378">
    <property type="entry name" value="ECH_1"/>
    <property type="match status" value="1"/>
</dbReference>
<dbReference type="InterPro" id="IPR001753">
    <property type="entry name" value="Enoyl-CoA_hydra/iso"/>
</dbReference>
<dbReference type="InterPro" id="IPR014748">
    <property type="entry name" value="Enoyl-CoA_hydra_C"/>
</dbReference>
<dbReference type="PANTHER" id="PTHR11941:SF127">
    <property type="entry name" value="ENOYL-COA HYDRATASE ECHA18 (ENOYL HYDRASE) (UNSATURATED ACYL-COA HYDRATASE) (CROTONASE)-RELATED"/>
    <property type="match status" value="1"/>
</dbReference>
<evidence type="ECO:0000256" key="3">
    <source>
        <dbReference type="RuleBase" id="RU003707"/>
    </source>
</evidence>
<evidence type="ECO:0000313" key="4">
    <source>
        <dbReference type="EMBL" id="WNC72157.1"/>
    </source>
</evidence>
<dbReference type="Proteomes" id="UP001258994">
    <property type="component" value="Chromosome"/>
</dbReference>
<dbReference type="EMBL" id="CP134145">
    <property type="protein sequence ID" value="WNC72157.1"/>
    <property type="molecule type" value="Genomic_DNA"/>
</dbReference>
<dbReference type="SUPFAM" id="SSF52096">
    <property type="entry name" value="ClpP/crotonase"/>
    <property type="match status" value="1"/>
</dbReference>
<dbReference type="PROSITE" id="PS00166">
    <property type="entry name" value="ENOYL_COA_HYDRATASE"/>
    <property type="match status" value="1"/>
</dbReference>
<dbReference type="CDD" id="cd06558">
    <property type="entry name" value="crotonase-like"/>
    <property type="match status" value="1"/>
</dbReference>
<gene>
    <name evidence="4" type="ORF">RGQ13_18855</name>
</gene>
<evidence type="ECO:0000313" key="5">
    <source>
        <dbReference type="Proteomes" id="UP001258994"/>
    </source>
</evidence>
<comment type="similarity">
    <text evidence="1 3">Belongs to the enoyl-CoA hydratase/isomerase family.</text>
</comment>
<accession>A0ABY9TTL1</accession>
<proteinExistence type="inferred from homology"/>
<evidence type="ECO:0000256" key="1">
    <source>
        <dbReference type="ARBA" id="ARBA00005254"/>
    </source>
</evidence>
<dbReference type="InterPro" id="IPR029045">
    <property type="entry name" value="ClpP/crotonase-like_dom_sf"/>
</dbReference>
<dbReference type="InterPro" id="IPR018376">
    <property type="entry name" value="Enoyl-CoA_hyd/isom_CS"/>
</dbReference>
<dbReference type="Gene3D" id="1.10.12.10">
    <property type="entry name" value="Lyase 2-enoyl-coa Hydratase, Chain A, domain 2"/>
    <property type="match status" value="1"/>
</dbReference>
<evidence type="ECO:0000256" key="2">
    <source>
        <dbReference type="ARBA" id="ARBA00023239"/>
    </source>
</evidence>
<name>A0ABY9TTL1_9GAMM</name>
<reference evidence="5" key="1">
    <citation type="submission" date="2023-09" db="EMBL/GenBank/DDBJ databases">
        <authorList>
            <person name="Li S."/>
            <person name="Li X."/>
            <person name="Zhang C."/>
            <person name="Zhao Z."/>
        </authorList>
    </citation>
    <scope>NUCLEOTIDE SEQUENCE [LARGE SCALE GENOMIC DNA]</scope>
    <source>
        <strain evidence="5">SQ149</strain>
    </source>
</reference>
<protein>
    <submittedName>
        <fullName evidence="4">Enoyl-CoA hydratase/isomerase family protein</fullName>
    </submittedName>
</protein>
<organism evidence="4 5">
    <name type="scientific">Thalassotalea psychrophila</name>
    <dbReference type="NCBI Taxonomy" id="3065647"/>
    <lineage>
        <taxon>Bacteria</taxon>
        <taxon>Pseudomonadati</taxon>
        <taxon>Pseudomonadota</taxon>
        <taxon>Gammaproteobacteria</taxon>
        <taxon>Alteromonadales</taxon>
        <taxon>Colwelliaceae</taxon>
        <taxon>Thalassotalea</taxon>
    </lineage>
</organism>
<keyword evidence="5" id="KW-1185">Reference proteome</keyword>